<protein>
    <submittedName>
        <fullName evidence="1">Uncharacterized protein</fullName>
    </submittedName>
</protein>
<dbReference type="AlphaFoldDB" id="A0A9P4L2T6"/>
<name>A0A9P4L2T6_9PLEO</name>
<comment type="caution">
    <text evidence="1">The sequence shown here is derived from an EMBL/GenBank/DDBJ whole genome shotgun (WGS) entry which is preliminary data.</text>
</comment>
<reference evidence="1" key="1">
    <citation type="submission" date="2020-01" db="EMBL/GenBank/DDBJ databases">
        <authorList>
            <consortium name="DOE Joint Genome Institute"/>
            <person name="Haridas S."/>
            <person name="Albert R."/>
            <person name="Binder M."/>
            <person name="Bloem J."/>
            <person name="Labutti K."/>
            <person name="Salamov A."/>
            <person name="Andreopoulos B."/>
            <person name="Baker S.E."/>
            <person name="Barry K."/>
            <person name="Bills G."/>
            <person name="Bluhm B.H."/>
            <person name="Cannon C."/>
            <person name="Castanera R."/>
            <person name="Culley D.E."/>
            <person name="Daum C."/>
            <person name="Ezra D."/>
            <person name="Gonzalez J.B."/>
            <person name="Henrissat B."/>
            <person name="Kuo A."/>
            <person name="Liang C."/>
            <person name="Lipzen A."/>
            <person name="Lutzoni F."/>
            <person name="Magnuson J."/>
            <person name="Mondo S."/>
            <person name="Nolan M."/>
            <person name="Ohm R."/>
            <person name="Pangilinan J."/>
            <person name="Park H.-J."/>
            <person name="Ramirez L."/>
            <person name="Alfaro M."/>
            <person name="Sun H."/>
            <person name="Tritt A."/>
            <person name="Yoshinaga Y."/>
            <person name="Zwiers L.-H."/>
            <person name="Turgeon B.G."/>
            <person name="Goodwin S.B."/>
            <person name="Spatafora J.W."/>
            <person name="Crous P.W."/>
            <person name="Grigoriev I.V."/>
        </authorList>
    </citation>
    <scope>NUCLEOTIDE SEQUENCE</scope>
    <source>
        <strain evidence="1">CBS 394.84</strain>
    </source>
</reference>
<keyword evidence="2" id="KW-1185">Reference proteome</keyword>
<evidence type="ECO:0000313" key="1">
    <source>
        <dbReference type="EMBL" id="KAF1839826.1"/>
    </source>
</evidence>
<dbReference type="Proteomes" id="UP000800039">
    <property type="component" value="Unassembled WGS sequence"/>
</dbReference>
<evidence type="ECO:0000313" key="2">
    <source>
        <dbReference type="Proteomes" id="UP000800039"/>
    </source>
</evidence>
<accession>A0A9P4L2T6</accession>
<gene>
    <name evidence="1" type="ORF">K460DRAFT_297967</name>
</gene>
<sequence>ILMPLTIFINYYSSPRNQQNKTARPILLFYTNLNPSFNYKLFNCNNFNIRY</sequence>
<dbReference type="EMBL" id="ML976629">
    <property type="protein sequence ID" value="KAF1839826.1"/>
    <property type="molecule type" value="Genomic_DNA"/>
</dbReference>
<proteinExistence type="predicted"/>
<feature type="non-terminal residue" evidence="1">
    <location>
        <position position="1"/>
    </location>
</feature>
<organism evidence="1 2">
    <name type="scientific">Cucurbitaria berberidis CBS 394.84</name>
    <dbReference type="NCBI Taxonomy" id="1168544"/>
    <lineage>
        <taxon>Eukaryota</taxon>
        <taxon>Fungi</taxon>
        <taxon>Dikarya</taxon>
        <taxon>Ascomycota</taxon>
        <taxon>Pezizomycotina</taxon>
        <taxon>Dothideomycetes</taxon>
        <taxon>Pleosporomycetidae</taxon>
        <taxon>Pleosporales</taxon>
        <taxon>Pleosporineae</taxon>
        <taxon>Cucurbitariaceae</taxon>
        <taxon>Cucurbitaria</taxon>
    </lineage>
</organism>